<dbReference type="EMBL" id="JANAVB010043309">
    <property type="protein sequence ID" value="KAJ6792918.1"/>
    <property type="molecule type" value="Genomic_DNA"/>
</dbReference>
<dbReference type="AlphaFoldDB" id="A0AAX6DMF3"/>
<protein>
    <submittedName>
        <fullName evidence="1">Basic proline-rich protein-like</fullName>
    </submittedName>
</protein>
<proteinExistence type="predicted"/>
<reference evidence="1" key="2">
    <citation type="submission" date="2023-04" db="EMBL/GenBank/DDBJ databases">
        <authorList>
            <person name="Bruccoleri R.E."/>
            <person name="Oakeley E.J."/>
            <person name="Faust A.-M."/>
            <person name="Dessus-Babus S."/>
            <person name="Altorfer M."/>
            <person name="Burckhardt D."/>
            <person name="Oertli M."/>
            <person name="Naumann U."/>
            <person name="Petersen F."/>
            <person name="Wong J."/>
        </authorList>
    </citation>
    <scope>NUCLEOTIDE SEQUENCE</scope>
    <source>
        <strain evidence="1">GSM-AAB239-AS_SAM_17_03QT</strain>
        <tissue evidence="1">Leaf</tissue>
    </source>
</reference>
<dbReference type="Proteomes" id="UP001140949">
    <property type="component" value="Unassembled WGS sequence"/>
</dbReference>
<accession>A0AAX6DMF3</accession>
<gene>
    <name evidence="1" type="ORF">M6B38_236850</name>
</gene>
<keyword evidence="2" id="KW-1185">Reference proteome</keyword>
<evidence type="ECO:0000313" key="2">
    <source>
        <dbReference type="Proteomes" id="UP001140949"/>
    </source>
</evidence>
<name>A0AAX6DMF3_IRIPA</name>
<comment type="caution">
    <text evidence="1">The sequence shown here is derived from an EMBL/GenBank/DDBJ whole genome shotgun (WGS) entry which is preliminary data.</text>
</comment>
<sequence length="108" mass="11708">MRSPVHQILVVAGWERGKLVWGIKLGHGHGDKDGCRRGDGWSDPGGEKRMLAVVTVKMMAMAGVVLRGMAEVMVVVAWCRRRWLWWCADGVVLLALADGVALADTGLG</sequence>
<reference evidence="1" key="1">
    <citation type="journal article" date="2023" name="GigaByte">
        <title>Genome assembly of the bearded iris, Iris pallida Lam.</title>
        <authorList>
            <person name="Bruccoleri R.E."/>
            <person name="Oakeley E.J."/>
            <person name="Faust A.M.E."/>
            <person name="Altorfer M."/>
            <person name="Dessus-Babus S."/>
            <person name="Burckhardt D."/>
            <person name="Oertli M."/>
            <person name="Naumann U."/>
            <person name="Petersen F."/>
            <person name="Wong J."/>
        </authorList>
    </citation>
    <scope>NUCLEOTIDE SEQUENCE</scope>
    <source>
        <strain evidence="1">GSM-AAB239-AS_SAM_17_03QT</strain>
    </source>
</reference>
<evidence type="ECO:0000313" key="1">
    <source>
        <dbReference type="EMBL" id="KAJ6792918.1"/>
    </source>
</evidence>
<organism evidence="1 2">
    <name type="scientific">Iris pallida</name>
    <name type="common">Sweet iris</name>
    <dbReference type="NCBI Taxonomy" id="29817"/>
    <lineage>
        <taxon>Eukaryota</taxon>
        <taxon>Viridiplantae</taxon>
        <taxon>Streptophyta</taxon>
        <taxon>Embryophyta</taxon>
        <taxon>Tracheophyta</taxon>
        <taxon>Spermatophyta</taxon>
        <taxon>Magnoliopsida</taxon>
        <taxon>Liliopsida</taxon>
        <taxon>Asparagales</taxon>
        <taxon>Iridaceae</taxon>
        <taxon>Iridoideae</taxon>
        <taxon>Irideae</taxon>
        <taxon>Iris</taxon>
    </lineage>
</organism>